<dbReference type="InterPro" id="IPR000639">
    <property type="entry name" value="Epox_hydrolase-like"/>
</dbReference>
<dbReference type="InterPro" id="IPR000073">
    <property type="entry name" value="AB_hydrolase_1"/>
</dbReference>
<feature type="domain" description="AB hydrolase-1" evidence="1">
    <location>
        <begin position="21"/>
        <end position="282"/>
    </location>
</feature>
<proteinExistence type="predicted"/>
<evidence type="ECO:0000313" key="2">
    <source>
        <dbReference type="EMBL" id="GHH69022.1"/>
    </source>
</evidence>
<dbReference type="Proteomes" id="UP000627369">
    <property type="component" value="Unassembled WGS sequence"/>
</dbReference>
<dbReference type="Gene3D" id="3.40.50.1820">
    <property type="entry name" value="alpha/beta hydrolase"/>
    <property type="match status" value="1"/>
</dbReference>
<evidence type="ECO:0000313" key="3">
    <source>
        <dbReference type="Proteomes" id="UP000627369"/>
    </source>
</evidence>
<dbReference type="PANTHER" id="PTHR43194:SF2">
    <property type="entry name" value="PEROXISOMAL MEMBRANE PROTEIN LPX1"/>
    <property type="match status" value="1"/>
</dbReference>
<dbReference type="EMBL" id="BNAS01000002">
    <property type="protein sequence ID" value="GHH69022.1"/>
    <property type="molecule type" value="Genomic_DNA"/>
</dbReference>
<dbReference type="Pfam" id="PF12697">
    <property type="entry name" value="Abhydrolase_6"/>
    <property type="match status" value="1"/>
</dbReference>
<dbReference type="RefSeq" id="WP_189668515.1">
    <property type="nucleotide sequence ID" value="NZ_BNAS01000002.1"/>
</dbReference>
<gene>
    <name evidence="2" type="ORF">GCM10017772_13300</name>
</gene>
<reference evidence="2" key="1">
    <citation type="journal article" date="2014" name="Int. J. Syst. Evol. Microbiol.">
        <title>Complete genome sequence of Corynebacterium casei LMG S-19264T (=DSM 44701T), isolated from a smear-ripened cheese.</title>
        <authorList>
            <consortium name="US DOE Joint Genome Institute (JGI-PGF)"/>
            <person name="Walter F."/>
            <person name="Albersmeier A."/>
            <person name="Kalinowski J."/>
            <person name="Ruckert C."/>
        </authorList>
    </citation>
    <scope>NUCLEOTIDE SEQUENCE</scope>
    <source>
        <strain evidence="2">CGMCC 4.7398</strain>
    </source>
</reference>
<comment type="caution">
    <text evidence="2">The sequence shown here is derived from an EMBL/GenBank/DDBJ whole genome shotgun (WGS) entry which is preliminary data.</text>
</comment>
<dbReference type="InterPro" id="IPR029058">
    <property type="entry name" value="AB_hydrolase_fold"/>
</dbReference>
<reference evidence="2" key="2">
    <citation type="submission" date="2020-09" db="EMBL/GenBank/DDBJ databases">
        <authorList>
            <person name="Sun Q."/>
            <person name="Zhou Y."/>
        </authorList>
    </citation>
    <scope>NUCLEOTIDE SEQUENCE</scope>
    <source>
        <strain evidence="2">CGMCC 4.7398</strain>
    </source>
</reference>
<dbReference type="PRINTS" id="PR00412">
    <property type="entry name" value="EPOXHYDRLASE"/>
</dbReference>
<dbReference type="GO" id="GO:0003824">
    <property type="term" value="F:catalytic activity"/>
    <property type="evidence" value="ECO:0007669"/>
    <property type="project" value="InterPro"/>
</dbReference>
<sequence>MTSAGLHVTRTPARGTRRGTVVAVHGMMESGPTLHGAADAWAATGWEVLAPDLRGHGRSPRWDPADQLHAGDRLTEDLVAVLDELAVGSGVGADSDGAGSDAGSGSGAGVTEPLVLFGHSAGGGVVAAAAALRPERVAGVLLEDPFWRLPVTSRQDRAVAEQAYRDLVARQTRSLAELAAEGGVAHPGWDPAELPAWAHAQHDADPVLVRHGHVIPTPPWPDLVRRLTAARVDVLVVTGGVSPEVGMTARHRRLLVGSGARLAVVDGASHFVRRDAPARFAAISGEFLAGLAQPK</sequence>
<name>A0A919FME2_9MICO</name>
<keyword evidence="3" id="KW-1185">Reference proteome</keyword>
<dbReference type="InterPro" id="IPR050228">
    <property type="entry name" value="Carboxylesterase_BioH"/>
</dbReference>
<evidence type="ECO:0000259" key="1">
    <source>
        <dbReference type="Pfam" id="PF12697"/>
    </source>
</evidence>
<organism evidence="2 3">
    <name type="scientific">Promicromonospora soli</name>
    <dbReference type="NCBI Taxonomy" id="2035533"/>
    <lineage>
        <taxon>Bacteria</taxon>
        <taxon>Bacillati</taxon>
        <taxon>Actinomycetota</taxon>
        <taxon>Actinomycetes</taxon>
        <taxon>Micrococcales</taxon>
        <taxon>Promicromonosporaceae</taxon>
        <taxon>Promicromonospora</taxon>
    </lineage>
</organism>
<protein>
    <recommendedName>
        <fullName evidence="1">AB hydrolase-1 domain-containing protein</fullName>
    </recommendedName>
</protein>
<accession>A0A919FME2</accession>
<dbReference type="PANTHER" id="PTHR43194">
    <property type="entry name" value="HYDROLASE ALPHA/BETA FOLD FAMILY"/>
    <property type="match status" value="1"/>
</dbReference>
<dbReference type="AlphaFoldDB" id="A0A919FME2"/>
<dbReference type="SUPFAM" id="SSF53474">
    <property type="entry name" value="alpha/beta-Hydrolases"/>
    <property type="match status" value="1"/>
</dbReference>